<dbReference type="SUPFAM" id="SSF51735">
    <property type="entry name" value="NAD(P)-binding Rossmann-fold domains"/>
    <property type="match status" value="1"/>
</dbReference>
<dbReference type="FunFam" id="3.40.50.720:FF:000191">
    <property type="entry name" value="Methylglyoxal reductase (NADPH-dependent)"/>
    <property type="match status" value="1"/>
</dbReference>
<evidence type="ECO:0000313" key="6">
    <source>
        <dbReference type="Proteomes" id="UP000054886"/>
    </source>
</evidence>
<evidence type="ECO:0007829" key="7">
    <source>
        <dbReference type="PDB" id="7YMB"/>
    </source>
</evidence>
<evidence type="ECO:0007829" key="8">
    <source>
        <dbReference type="PDB" id="7YMU"/>
    </source>
</evidence>
<feature type="binding site" evidence="7">
    <location>
        <position position="19"/>
    </location>
    <ligand>
        <name>NADPH</name>
        <dbReference type="ChEBI" id="CHEBI:57783"/>
    </ligand>
</feature>
<dbReference type="VEuPathDB" id="FungiDB:GVI51_E05005"/>
<comment type="caution">
    <text evidence="4">The sequence shown here is derived from an EMBL/GenBank/DDBJ whole genome shotgun (WGS) entry which is preliminary data.</text>
</comment>
<evidence type="ECO:0000313" key="5">
    <source>
        <dbReference type="EMBL" id="KTB11932.1"/>
    </source>
</evidence>
<dbReference type="PANTHER" id="PTHR10366">
    <property type="entry name" value="NAD DEPENDENT EPIMERASE/DEHYDRATASE"/>
    <property type="match status" value="1"/>
</dbReference>
<feature type="binding site" evidence="7">
    <location>
        <position position="172"/>
    </location>
    <ligand>
        <name>NADPH</name>
        <dbReference type="ChEBI" id="CHEBI:57783"/>
    </ligand>
</feature>
<dbReference type="Proteomes" id="UP000054886">
    <property type="component" value="Unassembled WGS sequence"/>
</dbReference>
<keyword evidence="7" id="KW-0547">Nucleotide-binding</keyword>
<evidence type="ECO:0000256" key="1">
    <source>
        <dbReference type="ARBA" id="ARBA00023002"/>
    </source>
</evidence>
<dbReference type="EMBL" id="LLZZ01000142">
    <property type="protein sequence ID" value="KTA99938.1"/>
    <property type="molecule type" value="Genomic_DNA"/>
</dbReference>
<reference evidence="7" key="2">
    <citation type="submission" date="2022-07" db="PDB data bank">
        <title>rational desigen of CgADH from Candida glabrata for stereocomplementary reduction of azacyclone.</title>
        <authorList>
            <person name="Sun Z.W."/>
            <person name="Ni Y."/>
            <person name="Xu G.C."/>
        </authorList>
    </citation>
    <scope>X-RAY CRYSTALLOGRAPHY (1.80 ANGSTROMS) IN COMPLEX WITH NADPH</scope>
</reference>
<dbReference type="VEuPathDB" id="FungiDB:CAGL0E05280g"/>
<organism evidence="4 6">
    <name type="scientific">Candida glabrata</name>
    <name type="common">Yeast</name>
    <name type="synonym">Torulopsis glabrata</name>
    <dbReference type="NCBI Taxonomy" id="5478"/>
    <lineage>
        <taxon>Eukaryota</taxon>
        <taxon>Fungi</taxon>
        <taxon>Dikarya</taxon>
        <taxon>Ascomycota</taxon>
        <taxon>Saccharomycotina</taxon>
        <taxon>Saccharomycetes</taxon>
        <taxon>Saccharomycetales</taxon>
        <taxon>Saccharomycetaceae</taxon>
        <taxon>Nakaseomyces</taxon>
    </lineage>
</organism>
<dbReference type="PDB" id="7YMU">
    <property type="method" value="X-ray"/>
    <property type="resolution" value="1.90 A"/>
    <property type="chains" value="A/B/C=1-351"/>
</dbReference>
<gene>
    <name evidence="5" type="ORF">AO440_001055</name>
    <name evidence="4" type="ORF">AO440_004721</name>
</gene>
<dbReference type="InterPro" id="IPR050425">
    <property type="entry name" value="NAD(P)_dehydrat-like"/>
</dbReference>
<evidence type="ECO:0000256" key="2">
    <source>
        <dbReference type="ARBA" id="ARBA00023445"/>
    </source>
</evidence>
<evidence type="ECO:0000259" key="3">
    <source>
        <dbReference type="Pfam" id="PF01073"/>
    </source>
</evidence>
<dbReference type="InterPro" id="IPR036291">
    <property type="entry name" value="NAD(P)-bd_dom_sf"/>
</dbReference>
<feature type="binding site" evidence="7">
    <location>
        <position position="64"/>
    </location>
    <ligand>
        <name>NADPH</name>
        <dbReference type="ChEBI" id="CHEBI:57783"/>
    </ligand>
</feature>
<evidence type="ECO:0000313" key="4">
    <source>
        <dbReference type="EMBL" id="KTA99938.1"/>
    </source>
</evidence>
<dbReference type="VEuPathDB" id="FungiDB:GWK60_E04939"/>
<dbReference type="GO" id="GO:0000166">
    <property type="term" value="F:nucleotide binding"/>
    <property type="evidence" value="ECO:0007669"/>
    <property type="project" value="UniProtKB-KW"/>
</dbReference>
<dbReference type="CDD" id="cd05227">
    <property type="entry name" value="AR_SDR_e"/>
    <property type="match status" value="1"/>
</dbReference>
<proteinExistence type="evidence at protein level"/>
<feature type="binding site" evidence="7">
    <location>
        <position position="65"/>
    </location>
    <ligand>
        <name>NADPH</name>
        <dbReference type="ChEBI" id="CHEBI:57783"/>
    </ligand>
</feature>
<dbReference type="Gene3D" id="3.40.50.720">
    <property type="entry name" value="NAD(P)-binding Rossmann-like Domain"/>
    <property type="match status" value="1"/>
</dbReference>
<comment type="similarity">
    <text evidence="2">Belongs to the NAD(P)-dependent epimerase/dehydratase family. Dihydroflavonol-4-reductase subfamily.</text>
</comment>
<reference evidence="8" key="3">
    <citation type="submission" date="2022-07" db="PDB data bank">
        <title>Rationla design of CgADH from candida glarata for asymmetric reduction of azacycolne.</title>
        <authorList>
            <person name="Sun Z.W."/>
            <person name="Liu Y.F."/>
            <person name="Xu G.C."/>
            <person name="Ni Y."/>
        </authorList>
    </citation>
    <scope>X-RAY CRYSTALLOGRAPHY (1.90 ANGSTROMS)</scope>
</reference>
<dbReference type="PANTHER" id="PTHR10366:SF564">
    <property type="entry name" value="STEROL-4-ALPHA-CARBOXYLATE 3-DEHYDROGENASE, DECARBOXYLATING"/>
    <property type="match status" value="1"/>
</dbReference>
<feature type="domain" description="3-beta hydroxysteroid dehydrogenase/isomerase" evidence="3">
    <location>
        <begin position="12"/>
        <end position="262"/>
    </location>
</feature>
<name>A0A0W0CJZ6_CANGB</name>
<dbReference type="PDB" id="7YMB">
    <property type="method" value="X-ray"/>
    <property type="resolution" value="1.80 A"/>
    <property type="chains" value="A=1-351"/>
</dbReference>
<feature type="binding site" evidence="7">
    <location>
        <position position="18"/>
    </location>
    <ligand>
        <name>NADPH</name>
        <dbReference type="ChEBI" id="CHEBI:57783"/>
    </ligand>
</feature>
<protein>
    <submittedName>
        <fullName evidence="4">NADPH-dependent methylglyoxal reductase GRE2</fullName>
    </submittedName>
</protein>
<dbReference type="Pfam" id="PF01073">
    <property type="entry name" value="3Beta_HSD"/>
    <property type="match status" value="1"/>
</dbReference>
<reference evidence="4 6" key="1">
    <citation type="submission" date="2015-10" db="EMBL/GenBank/DDBJ databases">
        <title>Draft genomes sequences of Candida glabrata isolates 1A, 1B, 2A, 2B, 3A and 3B.</title>
        <authorList>
            <person name="Haavelsrud O.E."/>
            <person name="Gaustad P."/>
        </authorList>
    </citation>
    <scope>NUCLEOTIDE SEQUENCE [LARGE SCALE GENOMIC DNA]</scope>
    <source>
        <strain evidence="4">910700640</strain>
    </source>
</reference>
<accession>A0A0W0CJZ6</accession>
<dbReference type="GO" id="GO:0016616">
    <property type="term" value="F:oxidoreductase activity, acting on the CH-OH group of donors, NAD or NADP as acceptor"/>
    <property type="evidence" value="ECO:0007669"/>
    <property type="project" value="InterPro"/>
</dbReference>
<dbReference type="GO" id="GO:0006694">
    <property type="term" value="P:steroid biosynthetic process"/>
    <property type="evidence" value="ECO:0007669"/>
    <property type="project" value="InterPro"/>
</dbReference>
<dbReference type="InterPro" id="IPR002225">
    <property type="entry name" value="3Beta_OHSteriod_DH/Estase"/>
</dbReference>
<sequence length="351" mass="39061">MTAANNNTTVFVSGASGFIAQHIIRQLLDQNYKVIGSVRSTEKGDNLKNAIFKSANFNYEIVKDIADLNAFDPVFEKHGKDIKVVLHTASPLNFTTTEYEKDLLIPAVNGTKGILESIKKYAAQTVERVVVTSSFASHTSTVDMCNTKGKITEDSWNQDTWENCQTDAVRAYFGSKKFAEEAAWEFLNKNKDTVKFKLATVDPVYVFGPQNHIEPGKKVLNVSSEVINQLVHLKKYDPLPQVACGYIDVRDIAKAHILAFQKDELIGQRLLLHSGLFTVQTLLDAINEQFPELRGKIPAGEPGSNKPEDLLTPIDNTKTKKLLGFEFRDLKTIIQDTVSQILEAENASAKL</sequence>
<feature type="binding site" evidence="7">
    <location>
        <position position="176"/>
    </location>
    <ligand>
        <name>NADPH</name>
        <dbReference type="ChEBI" id="CHEBI:57783"/>
    </ligand>
</feature>
<feature type="binding site" evidence="7">
    <location>
        <position position="43"/>
    </location>
    <ligand>
        <name>NADPH</name>
        <dbReference type="ChEBI" id="CHEBI:57783"/>
    </ligand>
</feature>
<dbReference type="SMR" id="A0A0W0CJZ6"/>
<dbReference type="AlphaFoldDB" id="A0A0W0CJZ6"/>
<feature type="binding site" evidence="7">
    <location>
        <position position="206"/>
    </location>
    <ligand>
        <name>NADPH</name>
        <dbReference type="ChEBI" id="CHEBI:57783"/>
    </ligand>
</feature>
<keyword evidence="1" id="KW-0560">Oxidoreductase</keyword>
<keyword evidence="7 8" id="KW-0002">3D-structure</keyword>
<feature type="binding site" evidence="7">
    <location>
        <position position="88"/>
    </location>
    <ligand>
        <name>NADPH</name>
        <dbReference type="ChEBI" id="CHEBI:57783"/>
    </ligand>
</feature>
<dbReference type="EMBL" id="LLZZ01000025">
    <property type="protein sequence ID" value="KTB11932.1"/>
    <property type="molecule type" value="Genomic_DNA"/>
</dbReference>
<dbReference type="VEuPathDB" id="FungiDB:B1J91_E05280g"/>